<dbReference type="Pfam" id="PF03995">
    <property type="entry name" value="Inhibitor_I36"/>
    <property type="match status" value="1"/>
</dbReference>
<evidence type="ECO:0000313" key="2">
    <source>
        <dbReference type="EMBL" id="GAA2338039.1"/>
    </source>
</evidence>
<keyword evidence="1" id="KW-0732">Signal</keyword>
<dbReference type="Proteomes" id="UP001501218">
    <property type="component" value="Unassembled WGS sequence"/>
</dbReference>
<name>A0ABN3FUR2_9PSEU</name>
<evidence type="ECO:0008006" key="4">
    <source>
        <dbReference type="Google" id="ProtNLM"/>
    </source>
</evidence>
<comment type="caution">
    <text evidence="2">The sequence shown here is derived from an EMBL/GenBank/DDBJ whole genome shotgun (WGS) entry which is preliminary data.</text>
</comment>
<evidence type="ECO:0000256" key="1">
    <source>
        <dbReference type="SAM" id="SignalP"/>
    </source>
</evidence>
<keyword evidence="3" id="KW-1185">Reference proteome</keyword>
<dbReference type="EMBL" id="BAAARA010000003">
    <property type="protein sequence ID" value="GAA2338039.1"/>
    <property type="molecule type" value="Genomic_DNA"/>
</dbReference>
<feature type="signal peptide" evidence="1">
    <location>
        <begin position="1"/>
        <end position="36"/>
    </location>
</feature>
<accession>A0ABN3FUR2</accession>
<evidence type="ECO:0000313" key="3">
    <source>
        <dbReference type="Proteomes" id="UP001501218"/>
    </source>
</evidence>
<feature type="chain" id="PRO_5047242896" description="Peptidase inhibitor family I36" evidence="1">
    <location>
        <begin position="37"/>
        <end position="129"/>
    </location>
</feature>
<protein>
    <recommendedName>
        <fullName evidence="4">Peptidase inhibitor family I36</fullName>
    </recommendedName>
</protein>
<dbReference type="RefSeq" id="WP_344127632.1">
    <property type="nucleotide sequence ID" value="NZ_BAAARA010000003.1"/>
</dbReference>
<reference evidence="2 3" key="1">
    <citation type="journal article" date="2019" name="Int. J. Syst. Evol. Microbiol.">
        <title>The Global Catalogue of Microorganisms (GCM) 10K type strain sequencing project: providing services to taxonomists for standard genome sequencing and annotation.</title>
        <authorList>
            <consortium name="The Broad Institute Genomics Platform"/>
            <consortium name="The Broad Institute Genome Sequencing Center for Infectious Disease"/>
            <person name="Wu L."/>
            <person name="Ma J."/>
        </authorList>
    </citation>
    <scope>NUCLEOTIDE SEQUENCE [LARGE SCALE GENOMIC DNA]</scope>
    <source>
        <strain evidence="2 3">JCM 16221</strain>
    </source>
</reference>
<organism evidence="2 3">
    <name type="scientific">Saccharopolyspora halophila</name>
    <dbReference type="NCBI Taxonomy" id="405551"/>
    <lineage>
        <taxon>Bacteria</taxon>
        <taxon>Bacillati</taxon>
        <taxon>Actinomycetota</taxon>
        <taxon>Actinomycetes</taxon>
        <taxon>Pseudonocardiales</taxon>
        <taxon>Pseudonocardiaceae</taxon>
        <taxon>Saccharopolyspora</taxon>
    </lineage>
</organism>
<proteinExistence type="predicted"/>
<sequence>MFTCTPSRCGRLGLLALAAALLSTGLLSGVVANASAGENPCPDGAFCVFPKKDFGGAVRALPSRSTEQERCVPIETGWEVDSFMNRTGKPVTTYQDPTCATEAEFDTHPDGSQTPRASYVVRAIKIWSH</sequence>
<gene>
    <name evidence="2" type="ORF">GCM10009854_12780</name>
</gene>